<reference evidence="1 2" key="1">
    <citation type="submission" date="2013-06" db="EMBL/GenBank/DDBJ databases">
        <title>The Genome Sequence of Acinetobacter gyllenbergii CIP 110306.</title>
        <authorList>
            <consortium name="The Broad Institute Genome Sequencing Platform"/>
            <consortium name="The Broad Institute Genome Sequencing Center for Infectious Disease"/>
            <person name="Cerqueira G."/>
            <person name="Feldgarden M."/>
            <person name="Courvalin P."/>
            <person name="Perichon B."/>
            <person name="Grillot-Courvalin C."/>
            <person name="Clermont D."/>
            <person name="Rocha E."/>
            <person name="Yoon E.-J."/>
            <person name="Nemec A."/>
            <person name="Young S.K."/>
            <person name="Zeng Q."/>
            <person name="Gargeya S."/>
            <person name="Fitzgerald M."/>
            <person name="Abouelleil A."/>
            <person name="Alvarado L."/>
            <person name="Berlin A.M."/>
            <person name="Chapman S.B."/>
            <person name="Dewar J."/>
            <person name="Goldberg J."/>
            <person name="Griggs A."/>
            <person name="Gujja S."/>
            <person name="Hansen M."/>
            <person name="Howarth C."/>
            <person name="Imamovic A."/>
            <person name="Larimer J."/>
            <person name="McCowan C."/>
            <person name="Murphy C."/>
            <person name="Pearson M."/>
            <person name="Priest M."/>
            <person name="Roberts A."/>
            <person name="Saif S."/>
            <person name="Shea T."/>
            <person name="Sykes S."/>
            <person name="Wortman J."/>
            <person name="Nusbaum C."/>
            <person name="Birren B."/>
        </authorList>
    </citation>
    <scope>NUCLEOTIDE SEQUENCE [LARGE SCALE GENOMIC DNA]</scope>
    <source>
        <strain evidence="1 2">CIP 110306</strain>
    </source>
</reference>
<accession>A0A829HBA5</accession>
<name>A0A829HBA5_9GAMM</name>
<keyword evidence="2" id="KW-1185">Reference proteome</keyword>
<organism evidence="1 2">
    <name type="scientific">Acinetobacter gyllenbergii CIP 110306 = MTCC 11365</name>
    <dbReference type="NCBI Taxonomy" id="1217657"/>
    <lineage>
        <taxon>Bacteria</taxon>
        <taxon>Pseudomonadati</taxon>
        <taxon>Pseudomonadota</taxon>
        <taxon>Gammaproteobacteria</taxon>
        <taxon>Moraxellales</taxon>
        <taxon>Moraxellaceae</taxon>
        <taxon>Acinetobacter</taxon>
    </lineage>
</organism>
<gene>
    <name evidence="1" type="ORF">F957_04225</name>
</gene>
<dbReference type="EMBL" id="ATGG01000065">
    <property type="protein sequence ID" value="EPF69205.1"/>
    <property type="molecule type" value="Genomic_DNA"/>
</dbReference>
<proteinExistence type="predicted"/>
<comment type="caution">
    <text evidence="1">The sequence shown here is derived from an EMBL/GenBank/DDBJ whole genome shotgun (WGS) entry which is preliminary data.</text>
</comment>
<protein>
    <submittedName>
        <fullName evidence="1">Uncharacterized protein</fullName>
    </submittedName>
</protein>
<evidence type="ECO:0000313" key="2">
    <source>
        <dbReference type="Proteomes" id="UP000014523"/>
    </source>
</evidence>
<evidence type="ECO:0000313" key="1">
    <source>
        <dbReference type="EMBL" id="EPF69205.1"/>
    </source>
</evidence>
<dbReference type="Proteomes" id="UP000014523">
    <property type="component" value="Unassembled WGS sequence"/>
</dbReference>
<feature type="non-terminal residue" evidence="1">
    <location>
        <position position="1"/>
    </location>
</feature>
<sequence>LELVYDENRYIQEFNNLKKMMSDPENECN</sequence>
<dbReference type="AlphaFoldDB" id="A0A829HBA5"/>